<name>A0A060BST9_9PSED</name>
<evidence type="ECO:0000313" key="2">
    <source>
        <dbReference type="EMBL" id="AIA85757.1"/>
    </source>
</evidence>
<proteinExistence type="predicted"/>
<feature type="transmembrane region" description="Helical" evidence="1">
    <location>
        <begin position="7"/>
        <end position="25"/>
    </location>
</feature>
<reference evidence="2" key="1">
    <citation type="journal article" date="2013" name="Environ. Microbiol.">
        <title>Seasonally variable intestinal metagenomes of the red palm weevil (Rhynchophorus ferrugineus).</title>
        <authorList>
            <person name="Jia S."/>
            <person name="Zhang X."/>
            <person name="Zhang G."/>
            <person name="Yin A."/>
            <person name="Zhang S."/>
            <person name="Li F."/>
            <person name="Wang L."/>
            <person name="Zhao D."/>
            <person name="Yun Q."/>
            <person name="Tala"/>
            <person name="Wang J."/>
            <person name="Sun G."/>
            <person name="Baabdullah M."/>
            <person name="Yu X."/>
            <person name="Hu S."/>
            <person name="Al-Mssallem I.S."/>
            <person name="Yu J."/>
        </authorList>
    </citation>
    <scope>NUCLEOTIDE SEQUENCE</scope>
</reference>
<feature type="transmembrane region" description="Helical" evidence="1">
    <location>
        <begin position="31"/>
        <end position="55"/>
    </location>
</feature>
<feature type="non-terminal residue" evidence="2">
    <location>
        <position position="147"/>
    </location>
</feature>
<evidence type="ECO:0000256" key="1">
    <source>
        <dbReference type="SAM" id="Phobius"/>
    </source>
</evidence>
<dbReference type="AlphaFoldDB" id="A0A060BST9"/>
<feature type="non-terminal residue" evidence="2">
    <location>
        <position position="1"/>
    </location>
</feature>
<keyword evidence="1" id="KW-0472">Membrane</keyword>
<dbReference type="EMBL" id="KF118495">
    <property type="protein sequence ID" value="AIA85757.1"/>
    <property type="molecule type" value="Genomic_DNA"/>
</dbReference>
<accession>A0A060BST9</accession>
<keyword evidence="1" id="KW-1133">Transmembrane helix</keyword>
<keyword evidence="1" id="KW-0812">Transmembrane</keyword>
<organism evidence="2">
    <name type="scientific">uncultured Pseudomonas sp</name>
    <dbReference type="NCBI Taxonomy" id="114707"/>
    <lineage>
        <taxon>Bacteria</taxon>
        <taxon>Pseudomonadati</taxon>
        <taxon>Pseudomonadota</taxon>
        <taxon>Gammaproteobacteria</taxon>
        <taxon>Pseudomonadales</taxon>
        <taxon>Pseudomonadaceae</taxon>
        <taxon>Pseudomonas</taxon>
        <taxon>environmental samples</taxon>
    </lineage>
</organism>
<protein>
    <submittedName>
        <fullName evidence="2">CAZy families GT2 protein</fullName>
    </submittedName>
</protein>
<sequence length="147" mass="16119">ARRGGHILYLAVMIWLAVLAVSAEYRDLTGALVVVGVIGAWRYGWVVTNFVRAAIYRKIAYPRLRAEAERRYRTRPVAAHAWFLVTSYKIDPEVTLRVYRALFVAAARAGGGATVVVSIVDPADRALIRGVYRSSPAPAAGVALHID</sequence>